<evidence type="ECO:0000256" key="1">
    <source>
        <dbReference type="ARBA" id="ARBA00022737"/>
    </source>
</evidence>
<evidence type="ECO:0000259" key="3">
    <source>
        <dbReference type="Pfam" id="PF24883"/>
    </source>
</evidence>
<protein>
    <recommendedName>
        <fullName evidence="3">Nephrocystin 3-like N-terminal domain-containing protein</fullName>
    </recommendedName>
</protein>
<accession>A0AAD7HWT3</accession>
<keyword evidence="5" id="KW-1185">Reference proteome</keyword>
<feature type="compositionally biased region" description="Polar residues" evidence="2">
    <location>
        <begin position="84"/>
        <end position="93"/>
    </location>
</feature>
<feature type="compositionally biased region" description="Basic and acidic residues" evidence="2">
    <location>
        <begin position="69"/>
        <end position="83"/>
    </location>
</feature>
<name>A0AAD7HWT3_9AGAR</name>
<feature type="region of interest" description="Disordered" evidence="2">
    <location>
        <begin position="69"/>
        <end position="110"/>
    </location>
</feature>
<keyword evidence="1" id="KW-0677">Repeat</keyword>
<dbReference type="PANTHER" id="PTHR10039:SF14">
    <property type="entry name" value="NACHT DOMAIN-CONTAINING PROTEIN"/>
    <property type="match status" value="1"/>
</dbReference>
<dbReference type="SUPFAM" id="SSF52540">
    <property type="entry name" value="P-loop containing nucleoside triphosphate hydrolases"/>
    <property type="match status" value="1"/>
</dbReference>
<dbReference type="InterPro" id="IPR027417">
    <property type="entry name" value="P-loop_NTPase"/>
</dbReference>
<dbReference type="EMBL" id="JARJLG010000195">
    <property type="protein sequence ID" value="KAJ7729847.1"/>
    <property type="molecule type" value="Genomic_DNA"/>
</dbReference>
<sequence>MSFNGAQISGGTFYHVVGNMTQVSNTSASVYVPAPPIQGPGAQGFLQEEGKAEFRTDPMVQALPFLRGPERTDQCSDIPDHDIQGTTQNTEASPSDIPEDNTPGHAPHHLFQTQQGTLGAPFYDPRYTNTDVIPNIPNHTFTSVGGNVINSYGESGISILYRYVTMEALHDSGERFTEPACHPGTRCQILQDLRAWSIDTAPQSTLLWLHGSAGIGKSAIAQMFAGDCQSRNRLGASFFFKRGRPWNNLFTTIAYQLATAVPGLLVPIQQAVEDDKLVVGRAMAVQFQKLIIEPWTNAPAPKFPPIIVLDGLDECEDHKIQQEMLRLFVRAIHGGRLPMRILIVSRPEPHLQEILETTEAFTICRHSVLSADDSAYEDIRIYLRDEFSRINSEYTARGIDLGLVWPPTDALDHLVQKSSGIFIYAATVIRFVEGEYSHPTDQLKSILGLDPRSTAPLDDLYRKILSNLAWEPTQLRILHTIWRTTDTNGLWYTDPEEIDLLLDLRPGTSRLILRGLHSLFFVPLIRHRLAYRMGVQFLHASFSDYLCDARRSGQWPPVTYTTRVFYRISTACYMVSYLAYWSDVDQAAFERPA</sequence>
<gene>
    <name evidence="4" type="ORF">DFH07DRAFT_994485</name>
</gene>
<dbReference type="Proteomes" id="UP001215280">
    <property type="component" value="Unassembled WGS sequence"/>
</dbReference>
<feature type="domain" description="Nephrocystin 3-like N-terminal" evidence="3">
    <location>
        <begin position="185"/>
        <end position="346"/>
    </location>
</feature>
<evidence type="ECO:0000256" key="2">
    <source>
        <dbReference type="SAM" id="MobiDB-lite"/>
    </source>
</evidence>
<dbReference type="AlphaFoldDB" id="A0AAD7HWT3"/>
<proteinExistence type="predicted"/>
<evidence type="ECO:0000313" key="4">
    <source>
        <dbReference type="EMBL" id="KAJ7729847.1"/>
    </source>
</evidence>
<dbReference type="InterPro" id="IPR056884">
    <property type="entry name" value="NPHP3-like_N"/>
</dbReference>
<dbReference type="Gene3D" id="3.40.50.300">
    <property type="entry name" value="P-loop containing nucleotide triphosphate hydrolases"/>
    <property type="match status" value="1"/>
</dbReference>
<dbReference type="PANTHER" id="PTHR10039">
    <property type="entry name" value="AMELOGENIN"/>
    <property type="match status" value="1"/>
</dbReference>
<organism evidence="4 5">
    <name type="scientific">Mycena maculata</name>
    <dbReference type="NCBI Taxonomy" id="230809"/>
    <lineage>
        <taxon>Eukaryota</taxon>
        <taxon>Fungi</taxon>
        <taxon>Dikarya</taxon>
        <taxon>Basidiomycota</taxon>
        <taxon>Agaricomycotina</taxon>
        <taxon>Agaricomycetes</taxon>
        <taxon>Agaricomycetidae</taxon>
        <taxon>Agaricales</taxon>
        <taxon>Marasmiineae</taxon>
        <taxon>Mycenaceae</taxon>
        <taxon>Mycena</taxon>
    </lineage>
</organism>
<comment type="caution">
    <text evidence="4">The sequence shown here is derived from an EMBL/GenBank/DDBJ whole genome shotgun (WGS) entry which is preliminary data.</text>
</comment>
<dbReference type="Pfam" id="PF24883">
    <property type="entry name" value="NPHP3_N"/>
    <property type="match status" value="1"/>
</dbReference>
<evidence type="ECO:0000313" key="5">
    <source>
        <dbReference type="Proteomes" id="UP001215280"/>
    </source>
</evidence>
<reference evidence="4" key="1">
    <citation type="submission" date="2023-03" db="EMBL/GenBank/DDBJ databases">
        <title>Massive genome expansion in bonnet fungi (Mycena s.s.) driven by repeated elements and novel gene families across ecological guilds.</title>
        <authorList>
            <consortium name="Lawrence Berkeley National Laboratory"/>
            <person name="Harder C.B."/>
            <person name="Miyauchi S."/>
            <person name="Viragh M."/>
            <person name="Kuo A."/>
            <person name="Thoen E."/>
            <person name="Andreopoulos B."/>
            <person name="Lu D."/>
            <person name="Skrede I."/>
            <person name="Drula E."/>
            <person name="Henrissat B."/>
            <person name="Morin E."/>
            <person name="Kohler A."/>
            <person name="Barry K."/>
            <person name="LaButti K."/>
            <person name="Morin E."/>
            <person name="Salamov A."/>
            <person name="Lipzen A."/>
            <person name="Mereny Z."/>
            <person name="Hegedus B."/>
            <person name="Baldrian P."/>
            <person name="Stursova M."/>
            <person name="Weitz H."/>
            <person name="Taylor A."/>
            <person name="Grigoriev I.V."/>
            <person name="Nagy L.G."/>
            <person name="Martin F."/>
            <person name="Kauserud H."/>
        </authorList>
    </citation>
    <scope>NUCLEOTIDE SEQUENCE</scope>
    <source>
        <strain evidence="4">CBHHK188m</strain>
    </source>
</reference>